<dbReference type="AlphaFoldDB" id="A0AAD4SW87"/>
<evidence type="ECO:0000313" key="2">
    <source>
        <dbReference type="EMBL" id="KAI3926319.1"/>
    </source>
</evidence>
<gene>
    <name evidence="2" type="ORF">MKW98_009215</name>
</gene>
<dbReference type="Proteomes" id="UP001202328">
    <property type="component" value="Unassembled WGS sequence"/>
</dbReference>
<evidence type="ECO:0000256" key="1">
    <source>
        <dbReference type="SAM" id="MobiDB-lite"/>
    </source>
</evidence>
<comment type="caution">
    <text evidence="2">The sequence shown here is derived from an EMBL/GenBank/DDBJ whole genome shotgun (WGS) entry which is preliminary data.</text>
</comment>
<feature type="compositionally biased region" description="Basic and acidic residues" evidence="1">
    <location>
        <begin position="24"/>
        <end position="35"/>
    </location>
</feature>
<evidence type="ECO:0000313" key="3">
    <source>
        <dbReference type="Proteomes" id="UP001202328"/>
    </source>
</evidence>
<dbReference type="EMBL" id="JAJJMB010008070">
    <property type="protein sequence ID" value="KAI3926319.1"/>
    <property type="molecule type" value="Genomic_DNA"/>
</dbReference>
<accession>A0AAD4SW87</accession>
<feature type="region of interest" description="Disordered" evidence="1">
    <location>
        <begin position="1"/>
        <end position="116"/>
    </location>
</feature>
<reference evidence="2" key="1">
    <citation type="submission" date="2022-04" db="EMBL/GenBank/DDBJ databases">
        <title>A functionally conserved STORR gene fusion in Papaver species that diverged 16.8 million years ago.</title>
        <authorList>
            <person name="Catania T."/>
        </authorList>
    </citation>
    <scope>NUCLEOTIDE SEQUENCE</scope>
    <source>
        <strain evidence="2">S-188037</strain>
    </source>
</reference>
<protein>
    <submittedName>
        <fullName evidence="2">Uncharacterized protein</fullName>
    </submittedName>
</protein>
<organism evidence="2 3">
    <name type="scientific">Papaver atlanticum</name>
    <dbReference type="NCBI Taxonomy" id="357466"/>
    <lineage>
        <taxon>Eukaryota</taxon>
        <taxon>Viridiplantae</taxon>
        <taxon>Streptophyta</taxon>
        <taxon>Embryophyta</taxon>
        <taxon>Tracheophyta</taxon>
        <taxon>Spermatophyta</taxon>
        <taxon>Magnoliopsida</taxon>
        <taxon>Ranunculales</taxon>
        <taxon>Papaveraceae</taxon>
        <taxon>Papaveroideae</taxon>
        <taxon>Papaver</taxon>
    </lineage>
</organism>
<sequence length="116" mass="13028">MNPLQPETRKTNRSLAQQARRRREALEKERQKTELGKAAIQPGTETPREMNCRKRKGKNIEPHSESRRAIINKPRARKTVNRSSAASNKRDGNSDVTNSSAGNADADLSDGPLYEM</sequence>
<name>A0AAD4SW87_9MAGN</name>
<proteinExistence type="predicted"/>
<keyword evidence="3" id="KW-1185">Reference proteome</keyword>
<feature type="compositionally biased region" description="Basic and acidic residues" evidence="1">
    <location>
        <begin position="46"/>
        <end position="68"/>
    </location>
</feature>